<comment type="similarity">
    <text evidence="1">Belongs to the Skp family.</text>
</comment>
<protein>
    <submittedName>
        <fullName evidence="5">Periplasmic chaperone for outer membrane proteins Skp</fullName>
    </submittedName>
</protein>
<keyword evidence="2 4" id="KW-0732">Signal</keyword>
<sequence length="187" mass="20767">MKASSFFKKLTFLFIGLLMAFATSAQPSAAKSGFARVEYILSQLPETRQIESTLQSLQKQLENQIQAKNEELKKKYADFIKVGPTAPEAVRNNTQRELQQLQENLEILQQDAQTTLEKKQTQLIEPVYAKIGKTIEEVAKENGFQLIFSDQTGGGRMLLYGDPILDISDLVLKKMGVAKAPGNGTGN</sequence>
<dbReference type="Gene3D" id="3.30.910.20">
    <property type="entry name" value="Skp domain"/>
    <property type="match status" value="1"/>
</dbReference>
<evidence type="ECO:0000256" key="4">
    <source>
        <dbReference type="SAM" id="SignalP"/>
    </source>
</evidence>
<feature type="coiled-coil region" evidence="3">
    <location>
        <begin position="47"/>
        <end position="118"/>
    </location>
</feature>
<keyword evidence="6" id="KW-1185">Reference proteome</keyword>
<dbReference type="EMBL" id="FQWQ01000005">
    <property type="protein sequence ID" value="SHH89646.1"/>
    <property type="molecule type" value="Genomic_DNA"/>
</dbReference>
<organism evidence="5 6">
    <name type="scientific">Chryseolinea serpens</name>
    <dbReference type="NCBI Taxonomy" id="947013"/>
    <lineage>
        <taxon>Bacteria</taxon>
        <taxon>Pseudomonadati</taxon>
        <taxon>Bacteroidota</taxon>
        <taxon>Cytophagia</taxon>
        <taxon>Cytophagales</taxon>
        <taxon>Fulvivirgaceae</taxon>
        <taxon>Chryseolinea</taxon>
    </lineage>
</organism>
<evidence type="ECO:0000256" key="2">
    <source>
        <dbReference type="ARBA" id="ARBA00022729"/>
    </source>
</evidence>
<dbReference type="STRING" id="947013.SAMN04488109_5906"/>
<name>A0A1M5WPY0_9BACT</name>
<evidence type="ECO:0000256" key="1">
    <source>
        <dbReference type="ARBA" id="ARBA00009091"/>
    </source>
</evidence>
<evidence type="ECO:0000313" key="5">
    <source>
        <dbReference type="EMBL" id="SHH89646.1"/>
    </source>
</evidence>
<keyword evidence="3" id="KW-0175">Coiled coil</keyword>
<proteinExistence type="inferred from homology"/>
<accession>A0A1M5WPY0</accession>
<dbReference type="InterPro" id="IPR024930">
    <property type="entry name" value="Skp_dom_sf"/>
</dbReference>
<dbReference type="SMART" id="SM00935">
    <property type="entry name" value="OmpH"/>
    <property type="match status" value="1"/>
</dbReference>
<dbReference type="GO" id="GO:0005829">
    <property type="term" value="C:cytosol"/>
    <property type="evidence" value="ECO:0007669"/>
    <property type="project" value="TreeGrafter"/>
</dbReference>
<evidence type="ECO:0000313" key="6">
    <source>
        <dbReference type="Proteomes" id="UP000184212"/>
    </source>
</evidence>
<dbReference type="SUPFAM" id="SSF111384">
    <property type="entry name" value="OmpH-like"/>
    <property type="match status" value="1"/>
</dbReference>
<evidence type="ECO:0000256" key="3">
    <source>
        <dbReference type="SAM" id="Coils"/>
    </source>
</evidence>
<dbReference type="PANTHER" id="PTHR35089:SF1">
    <property type="entry name" value="CHAPERONE PROTEIN SKP"/>
    <property type="match status" value="1"/>
</dbReference>
<dbReference type="Pfam" id="PF03938">
    <property type="entry name" value="OmpH"/>
    <property type="match status" value="1"/>
</dbReference>
<dbReference type="GO" id="GO:0051082">
    <property type="term" value="F:unfolded protein binding"/>
    <property type="evidence" value="ECO:0007669"/>
    <property type="project" value="InterPro"/>
</dbReference>
<dbReference type="AlphaFoldDB" id="A0A1M5WPY0"/>
<dbReference type="PANTHER" id="PTHR35089">
    <property type="entry name" value="CHAPERONE PROTEIN SKP"/>
    <property type="match status" value="1"/>
</dbReference>
<reference evidence="5 6" key="1">
    <citation type="submission" date="2016-11" db="EMBL/GenBank/DDBJ databases">
        <authorList>
            <person name="Jaros S."/>
            <person name="Januszkiewicz K."/>
            <person name="Wedrychowicz H."/>
        </authorList>
    </citation>
    <scope>NUCLEOTIDE SEQUENCE [LARGE SCALE GENOMIC DNA]</scope>
    <source>
        <strain evidence="5 6">DSM 24574</strain>
    </source>
</reference>
<dbReference type="InterPro" id="IPR005632">
    <property type="entry name" value="Chaperone_Skp"/>
</dbReference>
<feature type="chain" id="PRO_5012477532" evidence="4">
    <location>
        <begin position="26"/>
        <end position="187"/>
    </location>
</feature>
<dbReference type="RefSeq" id="WP_178377227.1">
    <property type="nucleotide sequence ID" value="NZ_FQWQ01000005.1"/>
</dbReference>
<feature type="signal peptide" evidence="4">
    <location>
        <begin position="1"/>
        <end position="25"/>
    </location>
</feature>
<dbReference type="GO" id="GO:0050821">
    <property type="term" value="P:protein stabilization"/>
    <property type="evidence" value="ECO:0007669"/>
    <property type="project" value="TreeGrafter"/>
</dbReference>
<gene>
    <name evidence="5" type="ORF">SAMN04488109_5906</name>
</gene>
<dbReference type="Proteomes" id="UP000184212">
    <property type="component" value="Unassembled WGS sequence"/>
</dbReference>